<evidence type="ECO:0000256" key="1">
    <source>
        <dbReference type="ARBA" id="ARBA00010879"/>
    </source>
</evidence>
<dbReference type="PANTHER" id="PTHR33064">
    <property type="entry name" value="POL PROTEIN"/>
    <property type="match status" value="1"/>
</dbReference>
<dbReference type="Proteomes" id="UP000053875">
    <property type="component" value="Unassembled WGS sequence"/>
</dbReference>
<protein>
    <recommendedName>
        <fullName evidence="2">ribonuclease H</fullName>
        <ecNumber evidence="2">3.1.26.4</ecNumber>
    </recommendedName>
</protein>
<dbReference type="InterPro" id="IPR043502">
    <property type="entry name" value="DNA/RNA_pol_sf"/>
</dbReference>
<dbReference type="Pfam" id="PF00078">
    <property type="entry name" value="RVT_1"/>
    <property type="match status" value="1"/>
</dbReference>
<proteinExistence type="inferred from homology"/>
<dbReference type="InterPro" id="IPR000477">
    <property type="entry name" value="RT_dom"/>
</dbReference>
<organism evidence="4 5">
    <name type="scientific">Dryobates pubescens</name>
    <name type="common">Downy woodpecker</name>
    <name type="synonym">Picoides pubescens</name>
    <dbReference type="NCBI Taxonomy" id="118200"/>
    <lineage>
        <taxon>Eukaryota</taxon>
        <taxon>Metazoa</taxon>
        <taxon>Chordata</taxon>
        <taxon>Craniata</taxon>
        <taxon>Vertebrata</taxon>
        <taxon>Euteleostomi</taxon>
        <taxon>Archelosauria</taxon>
        <taxon>Archosauria</taxon>
        <taxon>Dinosauria</taxon>
        <taxon>Saurischia</taxon>
        <taxon>Theropoda</taxon>
        <taxon>Coelurosauria</taxon>
        <taxon>Aves</taxon>
        <taxon>Neognathae</taxon>
        <taxon>Neoaves</taxon>
        <taxon>Telluraves</taxon>
        <taxon>Coraciimorphae</taxon>
        <taxon>Piciformes</taxon>
        <taxon>Picidae</taxon>
        <taxon>Dryobates</taxon>
    </lineage>
</organism>
<gene>
    <name evidence="4" type="ORF">N307_11295</name>
</gene>
<keyword evidence="5" id="KW-1185">Reference proteome</keyword>
<evidence type="ECO:0000313" key="5">
    <source>
        <dbReference type="Proteomes" id="UP000053875"/>
    </source>
</evidence>
<feature type="non-terminal residue" evidence="4">
    <location>
        <position position="1"/>
    </location>
</feature>
<evidence type="ECO:0000313" key="4">
    <source>
        <dbReference type="EMBL" id="KFV62182.1"/>
    </source>
</evidence>
<dbReference type="SUPFAM" id="SSF56672">
    <property type="entry name" value="DNA/RNA polymerases"/>
    <property type="match status" value="1"/>
</dbReference>
<reference evidence="4 5" key="1">
    <citation type="submission" date="2014-04" db="EMBL/GenBank/DDBJ databases">
        <title>Genome evolution of avian class.</title>
        <authorList>
            <person name="Zhang G."/>
            <person name="Li C."/>
        </authorList>
    </citation>
    <scope>NUCLEOTIDE SEQUENCE [LARGE SCALE GENOMIC DNA]</scope>
    <source>
        <strain evidence="4">BGI_N307</strain>
    </source>
</reference>
<dbReference type="Gene3D" id="3.30.70.270">
    <property type="match status" value="2"/>
</dbReference>
<name>A0A093G5V5_DRYPU</name>
<dbReference type="EMBL" id="KL214895">
    <property type="protein sequence ID" value="KFV62182.1"/>
    <property type="molecule type" value="Genomic_DNA"/>
</dbReference>
<evidence type="ECO:0000259" key="3">
    <source>
        <dbReference type="PROSITE" id="PS50878"/>
    </source>
</evidence>
<dbReference type="AlphaFoldDB" id="A0A093G5V5"/>
<dbReference type="InterPro" id="IPR043128">
    <property type="entry name" value="Rev_trsase/Diguanyl_cyclase"/>
</dbReference>
<dbReference type="FunFam" id="3.30.70.270:FF:000020">
    <property type="entry name" value="Transposon Tf2-6 polyprotein-like Protein"/>
    <property type="match status" value="1"/>
</dbReference>
<dbReference type="Gene3D" id="3.10.10.10">
    <property type="entry name" value="HIV Type 1 Reverse Transcriptase, subunit A, domain 1"/>
    <property type="match status" value="1"/>
</dbReference>
<dbReference type="InterPro" id="IPR051320">
    <property type="entry name" value="Viral_Replic_Matur_Polypro"/>
</dbReference>
<dbReference type="PANTHER" id="PTHR33064:SF29">
    <property type="entry name" value="PEPTIDASE A2 DOMAIN-CONTAINING PROTEIN-RELATED"/>
    <property type="match status" value="1"/>
</dbReference>
<feature type="domain" description="Reverse transcriptase" evidence="3">
    <location>
        <begin position="1"/>
        <end position="119"/>
    </location>
</feature>
<dbReference type="GO" id="GO:0004523">
    <property type="term" value="F:RNA-DNA hybrid ribonuclease activity"/>
    <property type="evidence" value="ECO:0007669"/>
    <property type="project" value="UniProtKB-EC"/>
</dbReference>
<dbReference type="EC" id="3.1.26.4" evidence="2"/>
<dbReference type="STRING" id="118200.A0A093G5V5"/>
<sequence>WYATIDIADAFCSIPIAEECRPQFAFTWRGIQYTFNRLPVGWIHSSSICHAVIHDALEEGGAPEHIQFIDDIIVWGKTAEEVFEKGNKIMDILLNAGFAIKRDKVKGPTTEIQFLGVQWQDGCRHIPVDVVNRVSTMANPTNKQETLRFLGIVGFWRLHIPGYSQIVKPLYDVTRKRNSFHWGPEQQAAFDQIKQEVVQAVGLGPVRDGPDIKNILYTAAGDNGPTWCLWQKAPGETRGRPLGF</sequence>
<accession>A0A093G5V5</accession>
<dbReference type="PROSITE" id="PS50878">
    <property type="entry name" value="RT_POL"/>
    <property type="match status" value="1"/>
</dbReference>
<comment type="similarity">
    <text evidence="1">Belongs to the beta type-B retroviral polymerase family. HERV class-II K(HML-2) pol subfamily.</text>
</comment>
<feature type="non-terminal residue" evidence="4">
    <location>
        <position position="244"/>
    </location>
</feature>
<evidence type="ECO:0000256" key="2">
    <source>
        <dbReference type="ARBA" id="ARBA00012180"/>
    </source>
</evidence>